<evidence type="ECO:0000313" key="1">
    <source>
        <dbReference type="EMBL" id="CAL5028918.1"/>
    </source>
</evidence>
<name>A0ABC9CZM0_9POAL</name>
<dbReference type="Proteomes" id="UP001497457">
    <property type="component" value="Chromosome 30rd"/>
</dbReference>
<dbReference type="PANTHER" id="PTHR36480:SF5">
    <property type="entry name" value="LATE EMBRYOGENESIS ABUNDANT PROTEIN LEA-2 SUBGROUP DOMAIN-CONTAINING PROTEIN"/>
    <property type="match status" value="1"/>
</dbReference>
<sequence>MASIRSLIRHRWSAKLYISAAMLVTLLLIAVGSTISISLAPAHISFSIEEASIGTYKEDSKHPDNVTNTHLNFILAANNTSRHTAVMYGSMSVEVWYGPAATAWVRTVVNAGGDGEWHMPGSSVNFTVSADYGYSPNNTANNDCRVVVESKVWFRNGLATTLPFTVSFSCWHVDFVYRPPNLYPIRCVV</sequence>
<dbReference type="AlphaFoldDB" id="A0ABC9CZM0"/>
<evidence type="ECO:0008006" key="3">
    <source>
        <dbReference type="Google" id="ProtNLM"/>
    </source>
</evidence>
<proteinExistence type="predicted"/>
<organism evidence="1 2">
    <name type="scientific">Urochloa decumbens</name>
    <dbReference type="NCBI Taxonomy" id="240449"/>
    <lineage>
        <taxon>Eukaryota</taxon>
        <taxon>Viridiplantae</taxon>
        <taxon>Streptophyta</taxon>
        <taxon>Embryophyta</taxon>
        <taxon>Tracheophyta</taxon>
        <taxon>Spermatophyta</taxon>
        <taxon>Magnoliopsida</taxon>
        <taxon>Liliopsida</taxon>
        <taxon>Poales</taxon>
        <taxon>Poaceae</taxon>
        <taxon>PACMAD clade</taxon>
        <taxon>Panicoideae</taxon>
        <taxon>Panicodae</taxon>
        <taxon>Paniceae</taxon>
        <taxon>Melinidinae</taxon>
        <taxon>Urochloa</taxon>
    </lineage>
</organism>
<evidence type="ECO:0000313" key="2">
    <source>
        <dbReference type="Proteomes" id="UP001497457"/>
    </source>
</evidence>
<gene>
    <name evidence="1" type="ORF">URODEC1_LOCUS80102</name>
</gene>
<protein>
    <recommendedName>
        <fullName evidence="3">Late embryogenesis abundant protein LEA-2 subgroup domain-containing protein</fullName>
    </recommendedName>
</protein>
<keyword evidence="2" id="KW-1185">Reference proteome</keyword>
<reference evidence="1 2" key="2">
    <citation type="submission" date="2024-10" db="EMBL/GenBank/DDBJ databases">
        <authorList>
            <person name="Ryan C."/>
        </authorList>
    </citation>
    <scope>NUCLEOTIDE SEQUENCE [LARGE SCALE GENOMIC DNA]</scope>
</reference>
<accession>A0ABC9CZM0</accession>
<dbReference type="EMBL" id="OZ075140">
    <property type="protein sequence ID" value="CAL5028918.1"/>
    <property type="molecule type" value="Genomic_DNA"/>
</dbReference>
<reference evidence="2" key="1">
    <citation type="submission" date="2024-06" db="EMBL/GenBank/DDBJ databases">
        <authorList>
            <person name="Ryan C."/>
        </authorList>
    </citation>
    <scope>NUCLEOTIDE SEQUENCE [LARGE SCALE GENOMIC DNA]</scope>
</reference>
<dbReference type="PANTHER" id="PTHR36480">
    <property type="entry name" value="OS06G0118900 PROTEIN-RELATED"/>
    <property type="match status" value="1"/>
</dbReference>